<dbReference type="EMBL" id="CM042012">
    <property type="protein sequence ID" value="KAI3752926.1"/>
    <property type="molecule type" value="Genomic_DNA"/>
</dbReference>
<protein>
    <submittedName>
        <fullName evidence="1">Uncharacterized protein</fullName>
    </submittedName>
</protein>
<accession>A0ACB9E2C6</accession>
<gene>
    <name evidence="1" type="ORF">L2E82_24968</name>
</gene>
<keyword evidence="2" id="KW-1185">Reference proteome</keyword>
<organism evidence="1 2">
    <name type="scientific">Cichorium intybus</name>
    <name type="common">Chicory</name>
    <dbReference type="NCBI Taxonomy" id="13427"/>
    <lineage>
        <taxon>Eukaryota</taxon>
        <taxon>Viridiplantae</taxon>
        <taxon>Streptophyta</taxon>
        <taxon>Embryophyta</taxon>
        <taxon>Tracheophyta</taxon>
        <taxon>Spermatophyta</taxon>
        <taxon>Magnoliopsida</taxon>
        <taxon>eudicotyledons</taxon>
        <taxon>Gunneridae</taxon>
        <taxon>Pentapetalae</taxon>
        <taxon>asterids</taxon>
        <taxon>campanulids</taxon>
        <taxon>Asterales</taxon>
        <taxon>Asteraceae</taxon>
        <taxon>Cichorioideae</taxon>
        <taxon>Cichorieae</taxon>
        <taxon>Cichoriinae</taxon>
        <taxon>Cichorium</taxon>
    </lineage>
</organism>
<comment type="caution">
    <text evidence="1">The sequence shown here is derived from an EMBL/GenBank/DDBJ whole genome shotgun (WGS) entry which is preliminary data.</text>
</comment>
<proteinExistence type="predicted"/>
<reference evidence="2" key="1">
    <citation type="journal article" date="2022" name="Mol. Ecol. Resour.">
        <title>The genomes of chicory, endive, great burdock and yacon provide insights into Asteraceae palaeo-polyploidization history and plant inulin production.</title>
        <authorList>
            <person name="Fan W."/>
            <person name="Wang S."/>
            <person name="Wang H."/>
            <person name="Wang A."/>
            <person name="Jiang F."/>
            <person name="Liu H."/>
            <person name="Zhao H."/>
            <person name="Xu D."/>
            <person name="Zhang Y."/>
        </authorList>
    </citation>
    <scope>NUCLEOTIDE SEQUENCE [LARGE SCALE GENOMIC DNA]</scope>
    <source>
        <strain evidence="2">cv. Punajuju</strain>
    </source>
</reference>
<name>A0ACB9E2C6_CICIN</name>
<reference evidence="1 2" key="2">
    <citation type="journal article" date="2022" name="Mol. Ecol. Resour.">
        <title>The genomes of chicory, endive, great burdock and yacon provide insights into Asteraceae paleo-polyploidization history and plant inulin production.</title>
        <authorList>
            <person name="Fan W."/>
            <person name="Wang S."/>
            <person name="Wang H."/>
            <person name="Wang A."/>
            <person name="Jiang F."/>
            <person name="Liu H."/>
            <person name="Zhao H."/>
            <person name="Xu D."/>
            <person name="Zhang Y."/>
        </authorList>
    </citation>
    <scope>NUCLEOTIDE SEQUENCE [LARGE SCALE GENOMIC DNA]</scope>
    <source>
        <strain evidence="2">cv. Punajuju</strain>
        <tissue evidence="1">Leaves</tissue>
    </source>
</reference>
<evidence type="ECO:0000313" key="1">
    <source>
        <dbReference type="EMBL" id="KAI3752926.1"/>
    </source>
</evidence>
<evidence type="ECO:0000313" key="2">
    <source>
        <dbReference type="Proteomes" id="UP001055811"/>
    </source>
</evidence>
<sequence length="726" mass="82109">MDPHSFIARAEAQRWLGIAEKLLMGHDLVGAKTFAIRARESDPRLEAADQILAIADTLLAAEKRVVGSNGTQQPDFYAILQLVRFVEDAEHIAGQYRRLAVTLNPHQNRFPYSDQAFQLVNEAWAVLSNPMRKSMYDSELDFPPQQQMNTIGFNLEQEHHHHHHQQQQHHQQHQHNFFSINHMGSGHEQELAEPQQTFQTRVQRSHQQEHLQQHNFLSQPNPVRPSPVREQEQLFQQREQEQLFQPQVQPFHITSTPQQQSRPPPQPPMRSPTPPPPAAPPQPPVSWPQQSQHSKPQPLRRSSTPPPVAPPQSPYSWPQAPPHSQQQPPMRSPTPPPPAAAPPQPPVSWPEPPPYSQPHPPMRSPTPPPPPAASPQPPVSWPEPPPHSQPQPPHPQPQPQSQQQQQLQKDLREQQQQQHESPEQNPTPVELPNHVDTNNGVSDEESERATDADSENINTSPTFWTACPYCLYMYEYPSIYTECTLRCDNCERAFQAVPVPSPPPLTEDQETYFCCWGSFPLGLSISHLEKNKLQGTKKNWTPFSPIYDVSSQIHNHLNNTTPKKPRNWGPRVYKDDDTDDIFTDISEPSDDSDADWDVTKNKKVKKTKKRGRKRKTKVESVKQKTNKVASVGPPPPTVLLPESSKKGLVNIARRQSGRVAKELGKLDLNVEFNNNEGEEPGGKMGGGNRQGEEDNIEGNGFFEGLDEFLSSLPILSVVNEEKVKDG</sequence>
<dbReference type="Proteomes" id="UP001055811">
    <property type="component" value="Linkage Group LG04"/>
</dbReference>